<feature type="compositionally biased region" description="Polar residues" evidence="10">
    <location>
        <begin position="280"/>
        <end position="293"/>
    </location>
</feature>
<evidence type="ECO:0000313" key="12">
    <source>
        <dbReference type="EMBL" id="SPC74510.1"/>
    </source>
</evidence>
<feature type="compositionally biased region" description="Low complexity" evidence="10">
    <location>
        <begin position="1039"/>
        <end position="1054"/>
    </location>
</feature>
<dbReference type="PROSITE" id="PS51141">
    <property type="entry name" value="ZF_SBP"/>
    <property type="match status" value="1"/>
</dbReference>
<dbReference type="FunFam" id="4.10.1100.10:FF:000001">
    <property type="entry name" value="Squamosa promoter-binding-like protein 14"/>
    <property type="match status" value="1"/>
</dbReference>
<dbReference type="GO" id="GO:0003677">
    <property type="term" value="F:DNA binding"/>
    <property type="evidence" value="ECO:0007669"/>
    <property type="project" value="UniProtKB-KW"/>
</dbReference>
<dbReference type="InterPro" id="IPR036770">
    <property type="entry name" value="Ankyrin_rpt-contain_sf"/>
</dbReference>
<dbReference type="Gene3D" id="4.10.1100.10">
    <property type="entry name" value="Transcription factor, SBP-box domain"/>
    <property type="match status" value="1"/>
</dbReference>
<dbReference type="PANTHER" id="PTHR31251:SF211">
    <property type="entry name" value="SQUAMOSA PROMOTER-BINDING-LIKE PROTEIN 1"/>
    <property type="match status" value="1"/>
</dbReference>
<dbReference type="Gene3D" id="1.25.40.20">
    <property type="entry name" value="Ankyrin repeat-containing domain"/>
    <property type="match status" value="1"/>
</dbReference>
<feature type="region of interest" description="Disordered" evidence="10">
    <location>
        <begin position="409"/>
        <end position="439"/>
    </location>
</feature>
<dbReference type="EMBL" id="OIVN01000113">
    <property type="protein sequence ID" value="SPC74510.1"/>
    <property type="molecule type" value="Genomic_DNA"/>
</dbReference>
<proteinExistence type="predicted"/>
<evidence type="ECO:0000256" key="4">
    <source>
        <dbReference type="ARBA" id="ARBA00022833"/>
    </source>
</evidence>
<organism evidence="12">
    <name type="scientific">Fagus sylvatica</name>
    <name type="common">Beechnut</name>
    <dbReference type="NCBI Taxonomy" id="28930"/>
    <lineage>
        <taxon>Eukaryota</taxon>
        <taxon>Viridiplantae</taxon>
        <taxon>Streptophyta</taxon>
        <taxon>Embryophyta</taxon>
        <taxon>Tracheophyta</taxon>
        <taxon>Spermatophyta</taxon>
        <taxon>Magnoliopsida</taxon>
        <taxon>eudicotyledons</taxon>
        <taxon>Gunneridae</taxon>
        <taxon>Pentapetalae</taxon>
        <taxon>rosids</taxon>
        <taxon>fabids</taxon>
        <taxon>Fagales</taxon>
        <taxon>Fagaceae</taxon>
        <taxon>Fagus</taxon>
    </lineage>
</organism>
<evidence type="ECO:0000256" key="9">
    <source>
        <dbReference type="PROSITE-ProRule" id="PRU00470"/>
    </source>
</evidence>
<evidence type="ECO:0000256" key="5">
    <source>
        <dbReference type="ARBA" id="ARBA00023015"/>
    </source>
</evidence>
<protein>
    <recommendedName>
        <fullName evidence="11">SBP-type domain-containing protein</fullName>
    </recommendedName>
</protein>
<dbReference type="PANTHER" id="PTHR31251">
    <property type="entry name" value="SQUAMOSA PROMOTER-BINDING-LIKE PROTEIN 4"/>
    <property type="match status" value="1"/>
</dbReference>
<evidence type="ECO:0000256" key="6">
    <source>
        <dbReference type="ARBA" id="ARBA00023125"/>
    </source>
</evidence>
<gene>
    <name evidence="12" type="ORF">FSB_LOCUS2392</name>
</gene>
<keyword evidence="5" id="KW-0805">Transcription regulation</keyword>
<feature type="compositionally biased region" description="Basic residues" evidence="10">
    <location>
        <begin position="195"/>
        <end position="205"/>
    </location>
</feature>
<evidence type="ECO:0000256" key="7">
    <source>
        <dbReference type="ARBA" id="ARBA00023163"/>
    </source>
</evidence>
<keyword evidence="8" id="KW-0539">Nucleus</keyword>
<dbReference type="InterPro" id="IPR036893">
    <property type="entry name" value="SBP_sf"/>
</dbReference>
<evidence type="ECO:0000259" key="11">
    <source>
        <dbReference type="PROSITE" id="PS51141"/>
    </source>
</evidence>
<dbReference type="InterPro" id="IPR044817">
    <property type="entry name" value="SBP-like"/>
</dbReference>
<dbReference type="GO" id="GO:0008270">
    <property type="term" value="F:zinc ion binding"/>
    <property type="evidence" value="ECO:0007669"/>
    <property type="project" value="UniProtKB-KW"/>
</dbReference>
<feature type="compositionally biased region" description="Polar residues" evidence="10">
    <location>
        <begin position="212"/>
        <end position="225"/>
    </location>
</feature>
<evidence type="ECO:0000256" key="3">
    <source>
        <dbReference type="ARBA" id="ARBA00022771"/>
    </source>
</evidence>
<evidence type="ECO:0000256" key="1">
    <source>
        <dbReference type="ARBA" id="ARBA00004123"/>
    </source>
</evidence>
<evidence type="ECO:0000256" key="2">
    <source>
        <dbReference type="ARBA" id="ARBA00022723"/>
    </source>
</evidence>
<dbReference type="SUPFAM" id="SSF103612">
    <property type="entry name" value="SBT domain"/>
    <property type="match status" value="1"/>
</dbReference>
<comment type="subcellular location">
    <subcellularLocation>
        <location evidence="1">Nucleus</location>
    </subcellularLocation>
</comment>
<dbReference type="SUPFAM" id="SSF48403">
    <property type="entry name" value="Ankyrin repeat"/>
    <property type="match status" value="1"/>
</dbReference>
<dbReference type="AlphaFoldDB" id="A0A2N9EIR7"/>
<evidence type="ECO:0000256" key="8">
    <source>
        <dbReference type="ARBA" id="ARBA00023242"/>
    </source>
</evidence>
<sequence>MYVLVGKKSLEWDLNDWKWDGDLFRASPLNSVPSDCRSRQLFPVGTEIPENDGLSNSLSSGSDDINPVNDVGKRELEKRRRVVTVEDGELNDEAGSLNLKLGGQVYPIMEEELKSGKKTKIVGNTSNRAVCQVQDCRADLSNAKDYHRRHKVCDVHSKASKALVGNVMQRFCQQCSRFHALQEFDEGKRSCRRRLAGHNKRRRKTHPETVINGGSLNAERANSSDQTKDQDLLSHLLRNLASLAGTVDGRNISALLEGSQGLLNAGTSAGASQKVPDVTPNGSEPSRPFSSASKMDDCVNRHDHPRPMGQCVTVSASDVAQKRISSDDAGGGLLQALSGLQCMNPPPSKDGLPSKSISETTVGRIKFNNIDLNNVCDDSEDHVVNVGKPHAPVNPGTEFLGHPLWVQHVSHKSSPPQTSGNTDSTSSQSPSSSSGEAQSRTDRIVFKLFGKDPNDFPIVLRTQIFNWLSHSPTDIESYIRPGCIILTIYLRLEKSTWDELCCNLGSYLRGLLDASDDSFWKTGWVYTRVQHSVAFMYNGQVVLDTPLPLKNHKSCRISSIKPIAVSVSERVQFVVKGCNLFRSSARLLCALEGKYLIQETCYDLMDSADTAIEHDELQCLSFTCPIPNVTGRGFIEVEDHGLSSSFFPFIVAEQEVCSEICMLEGTIDVAETADDIQRVPELLEAKTQALDFIHEMGWLLHRTHVKFRLGHMDPNKAPFPFKRFKWLMEFSMDHDWCAVVKKLLGILFEGAVDAGDHPSIELALLDLGLLHIAVRRNCRPMVELLLRFIPDKVLDKTGSQGKQRVDKGYNGLLFKPDIVGPAGLTPLHMAASREGLENVLDALTDDPGLVGIKAWKSARDSTGLTPSDYACLRGYYSYIHLVQKKISNKSESSHVVLDIPDALVDCNTKRKQSDGHKLSKVACLETEKVKMGVSYRHCKLCEQKVAYGNKRRSLVYKPAMLSMVAIAAVCVCVALLFKSSPEVLYVFQPFRELHRNSVMASISLSFSSSFINTTAFPTNLRTHHPKPSNFIHCAYASPPVKKSTTSSSSKSSSVTKKRHWKQGEFPAVSETSIGGGSKRTPLKYVKKKLDRKNEAKAWANTVTEALSELIQKKQWLQALQVCPLLSFLFFLLLSF</sequence>
<keyword evidence="4" id="KW-0862">Zinc</keyword>
<feature type="domain" description="SBP-type" evidence="11">
    <location>
        <begin position="128"/>
        <end position="205"/>
    </location>
</feature>
<dbReference type="Pfam" id="PF26102">
    <property type="entry name" value="Ig_SPL7"/>
    <property type="match status" value="1"/>
</dbReference>
<dbReference type="GO" id="GO:0005634">
    <property type="term" value="C:nucleus"/>
    <property type="evidence" value="ECO:0007669"/>
    <property type="project" value="UniProtKB-SubCell"/>
</dbReference>
<feature type="compositionally biased region" description="Low complexity" evidence="10">
    <location>
        <begin position="417"/>
        <end position="438"/>
    </location>
</feature>
<dbReference type="Pfam" id="PF03110">
    <property type="entry name" value="SBP"/>
    <property type="match status" value="1"/>
</dbReference>
<feature type="region of interest" description="Disordered" evidence="10">
    <location>
        <begin position="1039"/>
        <end position="1061"/>
    </location>
</feature>
<feature type="region of interest" description="Disordered" evidence="10">
    <location>
        <begin position="267"/>
        <end position="295"/>
    </location>
</feature>
<name>A0A2N9EIR7_FAGSY</name>
<dbReference type="InterPro" id="IPR004333">
    <property type="entry name" value="SBP_dom"/>
</dbReference>
<accession>A0A2N9EIR7</accession>
<feature type="compositionally biased region" description="Low complexity" evidence="10">
    <location>
        <begin position="51"/>
        <end position="64"/>
    </location>
</feature>
<reference evidence="12" key="1">
    <citation type="submission" date="2018-02" db="EMBL/GenBank/DDBJ databases">
        <authorList>
            <person name="Cohen D.B."/>
            <person name="Kent A.D."/>
        </authorList>
    </citation>
    <scope>NUCLEOTIDE SEQUENCE</scope>
</reference>
<feature type="region of interest" description="Disordered" evidence="10">
    <location>
        <begin position="50"/>
        <end position="69"/>
    </location>
</feature>
<keyword evidence="7" id="KW-0804">Transcription</keyword>
<feature type="region of interest" description="Disordered" evidence="10">
    <location>
        <begin position="195"/>
        <end position="227"/>
    </location>
</feature>
<keyword evidence="3 9" id="KW-0863">Zinc-finger</keyword>
<keyword evidence="2" id="KW-0479">Metal-binding</keyword>
<keyword evidence="6" id="KW-0238">DNA-binding</keyword>
<evidence type="ECO:0000256" key="10">
    <source>
        <dbReference type="SAM" id="MobiDB-lite"/>
    </source>
</evidence>